<organism evidence="2 3">
    <name type="scientific">Urechidicola vernalis</name>
    <dbReference type="NCBI Taxonomy" id="3075600"/>
    <lineage>
        <taxon>Bacteria</taxon>
        <taxon>Pseudomonadati</taxon>
        <taxon>Bacteroidota</taxon>
        <taxon>Flavobacteriia</taxon>
        <taxon>Flavobacteriales</taxon>
        <taxon>Flavobacteriaceae</taxon>
        <taxon>Urechidicola</taxon>
    </lineage>
</organism>
<evidence type="ECO:0000313" key="2">
    <source>
        <dbReference type="EMBL" id="MDT0553526.1"/>
    </source>
</evidence>
<evidence type="ECO:0000313" key="3">
    <source>
        <dbReference type="Proteomes" id="UP001252186"/>
    </source>
</evidence>
<dbReference type="InterPro" id="IPR021255">
    <property type="entry name" value="DUF2807"/>
</dbReference>
<protein>
    <submittedName>
        <fullName evidence="2">Head GIN domain-containing protein</fullName>
    </submittedName>
</protein>
<comment type="caution">
    <text evidence="2">The sequence shown here is derived from an EMBL/GenBank/DDBJ whole genome shotgun (WGS) entry which is preliminary data.</text>
</comment>
<reference evidence="2 3" key="1">
    <citation type="submission" date="2023-09" db="EMBL/GenBank/DDBJ databases">
        <authorList>
            <person name="Rey-Velasco X."/>
        </authorList>
    </citation>
    <scope>NUCLEOTIDE SEQUENCE [LARGE SCALE GENOMIC DNA]</scope>
    <source>
        <strain evidence="2 3">P050</strain>
    </source>
</reference>
<evidence type="ECO:0000259" key="1">
    <source>
        <dbReference type="Pfam" id="PF10988"/>
    </source>
</evidence>
<feature type="domain" description="Putative auto-transporter adhesin head GIN" evidence="1">
    <location>
        <begin position="36"/>
        <end position="236"/>
    </location>
</feature>
<dbReference type="Pfam" id="PF10988">
    <property type="entry name" value="DUF2807"/>
    <property type="match status" value="1"/>
</dbReference>
<name>A0ABU2Y6T1_9FLAO</name>
<keyword evidence="3" id="KW-1185">Reference proteome</keyword>
<dbReference type="EMBL" id="JAVRHV010000004">
    <property type="protein sequence ID" value="MDT0553526.1"/>
    <property type="molecule type" value="Genomic_DNA"/>
</dbReference>
<dbReference type="PANTHER" id="PTHR39200">
    <property type="entry name" value="HYPOTHETICAL EXPORTED PROTEIN"/>
    <property type="match status" value="1"/>
</dbReference>
<dbReference type="Gene3D" id="2.160.20.120">
    <property type="match status" value="1"/>
</dbReference>
<dbReference type="RefSeq" id="WP_311593560.1">
    <property type="nucleotide sequence ID" value="NZ_JAVRHV010000004.1"/>
</dbReference>
<gene>
    <name evidence="2" type="ORF">RM519_09745</name>
</gene>
<sequence>MKTMKLIKAHLLVVAVVLFGVQKGYSQSETIKVQSFNKVIISPHVQVRFEKGIEESVTILSNSEGKDKLNIEVNGKVLRIFLDDAKMTTKSEKVDYEGWKQKVPIYDGTVVTAVVTFKDIEELSLRGEEDYDVIGLLKQDKFVLSIYGDSEVEFEEVDFMRLKTTIYGESELKLKKGTIEDQKYTVYGEGEVNAKNISNKTTKVIAYGEGEFKLNVTERLKVTAYGEAEIEYSGNPTLKKGIVIGEATIESRD</sequence>
<accession>A0ABU2Y6T1</accession>
<dbReference type="Proteomes" id="UP001252186">
    <property type="component" value="Unassembled WGS sequence"/>
</dbReference>
<proteinExistence type="predicted"/>
<dbReference type="PANTHER" id="PTHR39200:SF1">
    <property type="entry name" value="AUTO-TRANSPORTER ADHESIN HEAD GIN DOMAIN-CONTAINING PROTEIN-RELATED"/>
    <property type="match status" value="1"/>
</dbReference>